<reference evidence="2 3" key="1">
    <citation type="journal article" date="2007" name="Science">
        <title>The Chlamydomonas genome reveals the evolution of key animal and plant functions.</title>
        <authorList>
            <person name="Merchant S.S."/>
            <person name="Prochnik S.E."/>
            <person name="Vallon O."/>
            <person name="Harris E.H."/>
            <person name="Karpowicz S.J."/>
            <person name="Witman G.B."/>
            <person name="Terry A."/>
            <person name="Salamov A."/>
            <person name="Fritz-Laylin L.K."/>
            <person name="Marechal-Drouard L."/>
            <person name="Marshall W.F."/>
            <person name="Qu L.H."/>
            <person name="Nelson D.R."/>
            <person name="Sanderfoot A.A."/>
            <person name="Spalding M.H."/>
            <person name="Kapitonov V.V."/>
            <person name="Ren Q."/>
            <person name="Ferris P."/>
            <person name="Lindquist E."/>
            <person name="Shapiro H."/>
            <person name="Lucas S.M."/>
            <person name="Grimwood J."/>
            <person name="Schmutz J."/>
            <person name="Cardol P."/>
            <person name="Cerutti H."/>
            <person name="Chanfreau G."/>
            <person name="Chen C.L."/>
            <person name="Cognat V."/>
            <person name="Croft M.T."/>
            <person name="Dent R."/>
            <person name="Dutcher S."/>
            <person name="Fernandez E."/>
            <person name="Fukuzawa H."/>
            <person name="Gonzalez-Ballester D."/>
            <person name="Gonzalez-Halphen D."/>
            <person name="Hallmann A."/>
            <person name="Hanikenne M."/>
            <person name="Hippler M."/>
            <person name="Inwood W."/>
            <person name="Jabbari K."/>
            <person name="Kalanon M."/>
            <person name="Kuras R."/>
            <person name="Lefebvre P.A."/>
            <person name="Lemaire S.D."/>
            <person name="Lobanov A.V."/>
            <person name="Lohr M."/>
            <person name="Manuell A."/>
            <person name="Meier I."/>
            <person name="Mets L."/>
            <person name="Mittag M."/>
            <person name="Mittelmeier T."/>
            <person name="Moroney J.V."/>
            <person name="Moseley J."/>
            <person name="Napoli C."/>
            <person name="Nedelcu A.M."/>
            <person name="Niyogi K."/>
            <person name="Novoselov S.V."/>
            <person name="Paulsen I.T."/>
            <person name="Pazour G."/>
            <person name="Purton S."/>
            <person name="Ral J.P."/>
            <person name="Riano-Pachon D.M."/>
            <person name="Riekhof W."/>
            <person name="Rymarquis L."/>
            <person name="Schroda M."/>
            <person name="Stern D."/>
            <person name="Umen J."/>
            <person name="Willows R."/>
            <person name="Wilson N."/>
            <person name="Zimmer S.L."/>
            <person name="Allmer J."/>
            <person name="Balk J."/>
            <person name="Bisova K."/>
            <person name="Chen C.J."/>
            <person name="Elias M."/>
            <person name="Gendler K."/>
            <person name="Hauser C."/>
            <person name="Lamb M.R."/>
            <person name="Ledford H."/>
            <person name="Long J.C."/>
            <person name="Minagawa J."/>
            <person name="Page M.D."/>
            <person name="Pan J."/>
            <person name="Pootakham W."/>
            <person name="Roje S."/>
            <person name="Rose A."/>
            <person name="Stahlberg E."/>
            <person name="Terauchi A.M."/>
            <person name="Yang P."/>
            <person name="Ball S."/>
            <person name="Bowler C."/>
            <person name="Dieckmann C.L."/>
            <person name="Gladyshev V.N."/>
            <person name="Green P."/>
            <person name="Jorgensen R."/>
            <person name="Mayfield S."/>
            <person name="Mueller-Roeber B."/>
            <person name="Rajamani S."/>
            <person name="Sayre R.T."/>
            <person name="Brokstein P."/>
            <person name="Dubchak I."/>
            <person name="Goodstein D."/>
            <person name="Hornick L."/>
            <person name="Huang Y.W."/>
            <person name="Jhaveri J."/>
            <person name="Luo Y."/>
            <person name="Martinez D."/>
            <person name="Ngau W.C."/>
            <person name="Otillar B."/>
            <person name="Poliakov A."/>
            <person name="Porter A."/>
            <person name="Szajkowski L."/>
            <person name="Werner G."/>
            <person name="Zhou K."/>
            <person name="Grigoriev I.V."/>
            <person name="Rokhsar D.S."/>
            <person name="Grossman A.R."/>
        </authorList>
    </citation>
    <scope>NUCLEOTIDE SEQUENCE [LARGE SCALE GENOMIC DNA]</scope>
    <source>
        <strain evidence="3">CC-503</strain>
    </source>
</reference>
<dbReference type="PaxDb" id="3055-EDO99969"/>
<dbReference type="HOGENOM" id="CLU_676814_0_0_1"/>
<dbReference type="OMA" id="DPHQHER"/>
<sequence>MVFGWGRGGSAASALATGGGVSTAGPQERAVIADAAGVAPTFDSLPSDIGSGSSAAGLDAAVGADDVSWAPLPAAGGGGAGAKGTGPKEPQPYRFQSHAVKAHLKDRSTAVVDMRAVVSEAPCDVVFDLLADPHQHERIFEAIESANAVLVSEQGPVRRWRLDYRARWKFWKVGGVCENRLWMTTDREAGTVSFVLREPGFLRKYEGTWTITGPSGKGPGGAYKTPAAVAAESAHSASGLSLPFLQHRNVSSPTLTPSPSASGLHDASAAASPRSLSSTSYRGSCSGSSSGSSSGGLSPADTPRSSASGGVGLGGFLASINNPFMSSGHQGSSAATAEAIRTPLQTVSPTTIVVSKCISPKVAPPFPINQVLKGHAVGQVGDMLEGLLLATAQKILLGEEGEEQRDG</sequence>
<protein>
    <recommendedName>
        <fullName evidence="4">Coenzyme Q-binding protein COQ10 START domain-containing protein</fullName>
    </recommendedName>
</protein>
<dbReference type="AlphaFoldDB" id="A8J7U8"/>
<dbReference type="PANTHER" id="PTHR31385:SF1">
    <property type="entry name" value="PUTATIVE (DUF220)-RELATED"/>
    <property type="match status" value="1"/>
</dbReference>
<gene>
    <name evidence="2" type="ORF">CHLRE_09g400404v5</name>
</gene>
<dbReference type="GeneID" id="5723140"/>
<dbReference type="RefSeq" id="XP_001697576.1">
    <property type="nucleotide sequence ID" value="XM_001697524.2"/>
</dbReference>
<evidence type="ECO:0000313" key="2">
    <source>
        <dbReference type="EMBL" id="PNW79092.1"/>
    </source>
</evidence>
<dbReference type="SUPFAM" id="SSF55961">
    <property type="entry name" value="Bet v1-like"/>
    <property type="match status" value="1"/>
</dbReference>
<dbReference type="KEGG" id="cre:CHLRE_09g400404v5"/>
<keyword evidence="3" id="KW-1185">Reference proteome</keyword>
<feature type="region of interest" description="Disordered" evidence="1">
    <location>
        <begin position="251"/>
        <end position="307"/>
    </location>
</feature>
<dbReference type="PANTHER" id="PTHR31385">
    <property type="entry name" value="PUTATIVE (DUF220)-RELATED"/>
    <property type="match status" value="1"/>
</dbReference>
<dbReference type="CDD" id="cd07812">
    <property type="entry name" value="SRPBCC"/>
    <property type="match status" value="1"/>
</dbReference>
<feature type="compositionally biased region" description="Low complexity" evidence="1">
    <location>
        <begin position="251"/>
        <end position="300"/>
    </location>
</feature>
<dbReference type="OrthoDB" id="530906at2759"/>
<evidence type="ECO:0008006" key="4">
    <source>
        <dbReference type="Google" id="ProtNLM"/>
    </source>
</evidence>
<proteinExistence type="predicted"/>
<evidence type="ECO:0000256" key="1">
    <source>
        <dbReference type="SAM" id="MobiDB-lite"/>
    </source>
</evidence>
<accession>A8J7U8</accession>
<dbReference type="Gramene" id="PNW79092">
    <property type="protein sequence ID" value="PNW79092"/>
    <property type="gene ID" value="CHLRE_09g400404v5"/>
</dbReference>
<dbReference type="EMBL" id="CM008970">
    <property type="protein sequence ID" value="PNW79092.1"/>
    <property type="molecule type" value="Genomic_DNA"/>
</dbReference>
<dbReference type="Proteomes" id="UP000006906">
    <property type="component" value="Chromosome 9"/>
</dbReference>
<dbReference type="InParanoid" id="A8J7U8"/>
<evidence type="ECO:0000313" key="3">
    <source>
        <dbReference type="Proteomes" id="UP000006906"/>
    </source>
</evidence>
<name>A8J7U8_CHLRE</name>
<organism evidence="2 3">
    <name type="scientific">Chlamydomonas reinhardtii</name>
    <name type="common">Chlamydomonas smithii</name>
    <dbReference type="NCBI Taxonomy" id="3055"/>
    <lineage>
        <taxon>Eukaryota</taxon>
        <taxon>Viridiplantae</taxon>
        <taxon>Chlorophyta</taxon>
        <taxon>core chlorophytes</taxon>
        <taxon>Chlorophyceae</taxon>
        <taxon>CS clade</taxon>
        <taxon>Chlamydomonadales</taxon>
        <taxon>Chlamydomonadaceae</taxon>
        <taxon>Chlamydomonas</taxon>
    </lineage>
</organism>
<dbReference type="InterPro" id="IPR023393">
    <property type="entry name" value="START-like_dom_sf"/>
</dbReference>
<dbReference type="Gene3D" id="3.30.530.20">
    <property type="match status" value="1"/>
</dbReference>